<keyword evidence="2" id="KW-0812">Transmembrane</keyword>
<dbReference type="OrthoDB" id="5298497at2"/>
<keyword evidence="2" id="KW-0472">Membrane</keyword>
<evidence type="ECO:0000313" key="3">
    <source>
        <dbReference type="EMBL" id="TBO32604.1"/>
    </source>
</evidence>
<feature type="region of interest" description="Disordered" evidence="1">
    <location>
        <begin position="214"/>
        <end position="243"/>
    </location>
</feature>
<organism evidence="3 4">
    <name type="scientific">Aquabacterium lacunae</name>
    <dbReference type="NCBI Taxonomy" id="2528630"/>
    <lineage>
        <taxon>Bacteria</taxon>
        <taxon>Pseudomonadati</taxon>
        <taxon>Pseudomonadota</taxon>
        <taxon>Betaproteobacteria</taxon>
        <taxon>Burkholderiales</taxon>
        <taxon>Aquabacterium</taxon>
    </lineage>
</organism>
<gene>
    <name evidence="3" type="ORF">EYS42_05315</name>
</gene>
<dbReference type="RefSeq" id="WP_130966816.1">
    <property type="nucleotide sequence ID" value="NZ_SIXI01000002.1"/>
</dbReference>
<feature type="region of interest" description="Disordered" evidence="1">
    <location>
        <begin position="1"/>
        <end position="22"/>
    </location>
</feature>
<evidence type="ECO:0000256" key="1">
    <source>
        <dbReference type="SAM" id="MobiDB-lite"/>
    </source>
</evidence>
<sequence length="348" mass="38128">MPTADPAPRPRAQPPSDPAPRGLKAWLRRRWQQWADQRQPRQATQVFTQRNLYIVPSGQGGTFLLVCGVLLLASINEQVNLGYALTFLLGGVGFAAMGRSHANLRGVTLSLQALPRLHAGQSAALPVQLDAPPEGRAALGVQLTWPGEHTVWADAPARGSCAVTVPLRMPERGEHLLPRLRVQSRYPLGLFTVWGYWRPAQTVLVWPAPESPCPPWPSAPGEAVSGSNPGGAGSATPDELREWQPGDSLRQVVWRKSAWRMDMHLPPVVREPQPEQPPKRLLRWEDTSSLGHTEARLSRLTAWLIEAERQAAHGGGRYALSLPGTAVPDGAGQAHLQQCLDLLARWPR</sequence>
<keyword evidence="2" id="KW-1133">Transmembrane helix</keyword>
<dbReference type="EMBL" id="SIXI01000002">
    <property type="protein sequence ID" value="TBO32604.1"/>
    <property type="molecule type" value="Genomic_DNA"/>
</dbReference>
<comment type="caution">
    <text evidence="3">The sequence shown here is derived from an EMBL/GenBank/DDBJ whole genome shotgun (WGS) entry which is preliminary data.</text>
</comment>
<dbReference type="Proteomes" id="UP000292120">
    <property type="component" value="Unassembled WGS sequence"/>
</dbReference>
<name>A0A4Q9H4U4_9BURK</name>
<evidence type="ECO:0000256" key="2">
    <source>
        <dbReference type="SAM" id="Phobius"/>
    </source>
</evidence>
<protein>
    <submittedName>
        <fullName evidence="3">DUF58 domain-containing protein</fullName>
    </submittedName>
</protein>
<feature type="compositionally biased region" description="Pro residues" evidence="1">
    <location>
        <begin position="1"/>
        <end position="18"/>
    </location>
</feature>
<feature type="transmembrane region" description="Helical" evidence="2">
    <location>
        <begin position="81"/>
        <end position="98"/>
    </location>
</feature>
<dbReference type="AlphaFoldDB" id="A0A4Q9H4U4"/>
<keyword evidence="4" id="KW-1185">Reference proteome</keyword>
<reference evidence="3 4" key="1">
    <citation type="submission" date="2019-02" db="EMBL/GenBank/DDBJ databases">
        <title>Aquabacterium sp. strain KMB7.</title>
        <authorList>
            <person name="Chen W.-M."/>
        </authorList>
    </citation>
    <scope>NUCLEOTIDE SEQUENCE [LARGE SCALE GENOMIC DNA]</scope>
    <source>
        <strain evidence="3 4">KMB7</strain>
    </source>
</reference>
<feature type="transmembrane region" description="Helical" evidence="2">
    <location>
        <begin position="51"/>
        <end position="75"/>
    </location>
</feature>
<dbReference type="PANTHER" id="PTHR34351">
    <property type="entry name" value="SLR1927 PROTEIN-RELATED"/>
    <property type="match status" value="1"/>
</dbReference>
<evidence type="ECO:0000313" key="4">
    <source>
        <dbReference type="Proteomes" id="UP000292120"/>
    </source>
</evidence>
<accession>A0A4Q9H4U4</accession>
<proteinExistence type="predicted"/>
<dbReference type="PANTHER" id="PTHR34351:SF1">
    <property type="entry name" value="SLR1927 PROTEIN"/>
    <property type="match status" value="1"/>
</dbReference>